<keyword evidence="2 4" id="KW-0808">Transferase</keyword>
<comment type="function">
    <text evidence="4">Catalyzes the irreversible transfer of a propylamine group from the amino donor S-adenosylmethioninamine (decarboxy-AdoMet) to putrescine (1,4-diaminobutane) to yield spermidine.</text>
</comment>
<evidence type="ECO:0000256" key="2">
    <source>
        <dbReference type="ARBA" id="ARBA00022679"/>
    </source>
</evidence>
<protein>
    <recommendedName>
        <fullName evidence="4">Polyamine aminopropyltransferase</fullName>
    </recommendedName>
    <alternativeName>
        <fullName evidence="4">Putrescine aminopropyltransferase</fullName>
        <shortName evidence="4">PAPT</shortName>
    </alternativeName>
    <alternativeName>
        <fullName evidence="4">Spermidine synthase</fullName>
        <shortName evidence="4">SPDS</shortName>
        <shortName evidence="4">SPDSY</shortName>
        <ecNumber evidence="4">2.5.1.16</ecNumber>
    </alternativeName>
</protein>
<feature type="binding site" evidence="4">
    <location>
        <begin position="172"/>
        <end position="175"/>
    </location>
    <ligand>
        <name>spermidine</name>
        <dbReference type="ChEBI" id="CHEBI:57834"/>
    </ligand>
</feature>
<organism evidence="9 10">
    <name type="scientific">Clostridium tyrobutyricum DIVETGP</name>
    <dbReference type="NCBI Taxonomy" id="1408889"/>
    <lineage>
        <taxon>Bacteria</taxon>
        <taxon>Bacillati</taxon>
        <taxon>Bacillota</taxon>
        <taxon>Clostridia</taxon>
        <taxon>Eubacteriales</taxon>
        <taxon>Clostridiaceae</taxon>
        <taxon>Clostridium</taxon>
    </lineage>
</organism>
<comment type="similarity">
    <text evidence="1 4 6">Belongs to the spermidine/spermine synthase family.</text>
</comment>
<dbReference type="PROSITE" id="PS01330">
    <property type="entry name" value="PABS_1"/>
    <property type="match status" value="1"/>
</dbReference>
<feature type="domain" description="PABS" evidence="8">
    <location>
        <begin position="16"/>
        <end position="252"/>
    </location>
</feature>
<dbReference type="GO" id="GO:0005829">
    <property type="term" value="C:cytosol"/>
    <property type="evidence" value="ECO:0007669"/>
    <property type="project" value="TreeGrafter"/>
</dbReference>
<dbReference type="Gene3D" id="3.40.50.150">
    <property type="entry name" value="Vaccinia Virus protein VP39"/>
    <property type="match status" value="1"/>
</dbReference>
<dbReference type="AlphaFoldDB" id="W6N239"/>
<dbReference type="PANTHER" id="PTHR11558:SF11">
    <property type="entry name" value="SPERMIDINE SYNTHASE"/>
    <property type="match status" value="1"/>
</dbReference>
<evidence type="ECO:0000256" key="7">
    <source>
        <dbReference type="RuleBase" id="RU003837"/>
    </source>
</evidence>
<feature type="binding site" evidence="4">
    <location>
        <position position="102"/>
    </location>
    <ligand>
        <name>spermidine</name>
        <dbReference type="ChEBI" id="CHEBI:57834"/>
    </ligand>
</feature>
<dbReference type="NCBIfam" id="TIGR00417">
    <property type="entry name" value="speE"/>
    <property type="match status" value="1"/>
</dbReference>
<comment type="subunit">
    <text evidence="4">Homodimer or homotetramer.</text>
</comment>
<dbReference type="SUPFAM" id="SSF53335">
    <property type="entry name" value="S-adenosyl-L-methionine-dependent methyltransferases"/>
    <property type="match status" value="1"/>
</dbReference>
<dbReference type="NCBIfam" id="NF002010">
    <property type="entry name" value="PRK00811.1"/>
    <property type="match status" value="1"/>
</dbReference>
<feature type="binding site" evidence="4">
    <location>
        <position position="122"/>
    </location>
    <ligand>
        <name>S-methyl-5'-thioadenosine</name>
        <dbReference type="ChEBI" id="CHEBI:17509"/>
    </ligand>
</feature>
<comment type="caution">
    <text evidence="9">The sequence shown here is derived from an EMBL/GenBank/DDBJ whole genome shotgun (WGS) entry which is preliminary data.</text>
</comment>
<dbReference type="Proteomes" id="UP000019482">
    <property type="component" value="Unassembled WGS sequence"/>
</dbReference>
<accession>W6N239</accession>
<evidence type="ECO:0000256" key="4">
    <source>
        <dbReference type="HAMAP-Rule" id="MF_00198"/>
    </source>
</evidence>
<dbReference type="InterPro" id="IPR035246">
    <property type="entry name" value="Spermidine_synt_N"/>
</dbReference>
<dbReference type="UniPathway" id="UPA00248">
    <property type="reaction ID" value="UER00314"/>
</dbReference>
<keyword evidence="4 7" id="KW-0745">Spermidine biosynthesis</keyword>
<evidence type="ECO:0000313" key="10">
    <source>
        <dbReference type="Proteomes" id="UP000019482"/>
    </source>
</evidence>
<dbReference type="InterPro" id="IPR029063">
    <property type="entry name" value="SAM-dependent_MTases_sf"/>
</dbReference>
<evidence type="ECO:0000256" key="3">
    <source>
        <dbReference type="ARBA" id="ARBA00023115"/>
    </source>
</evidence>
<evidence type="ECO:0000256" key="6">
    <source>
        <dbReference type="RuleBase" id="RU003836"/>
    </source>
</evidence>
<dbReference type="InterPro" id="IPR001045">
    <property type="entry name" value="Spermi_synthase"/>
</dbReference>
<reference evidence="9 10" key="1">
    <citation type="journal article" date="2015" name="Genome Announc.">
        <title>Draft Genome Sequence of Clostridium tyrobutyricum Strain DIVETGP, Isolated from Cow's Milk for Grana Padano Production.</title>
        <authorList>
            <person name="Soggiu A."/>
            <person name="Piras C."/>
            <person name="Gaiarsa S."/>
            <person name="Sassera D."/>
            <person name="Roncada P."/>
            <person name="Bendixen E."/>
            <person name="Brasca M."/>
            <person name="Bonizzi L."/>
        </authorList>
    </citation>
    <scope>NUCLEOTIDE SEQUENCE [LARGE SCALE GENOMIC DNA]</scope>
    <source>
        <strain evidence="9 10">DIVETGP</strain>
    </source>
</reference>
<dbReference type="GO" id="GO:0008295">
    <property type="term" value="P:spermidine biosynthetic process"/>
    <property type="evidence" value="ECO:0007669"/>
    <property type="project" value="UniProtKB-UniRule"/>
</dbReference>
<evidence type="ECO:0000313" key="9">
    <source>
        <dbReference type="EMBL" id="CDL90393.1"/>
    </source>
</evidence>
<comment type="caution">
    <text evidence="4">Lacks conserved residue(s) required for the propagation of feature annotation.</text>
</comment>
<keyword evidence="3 4" id="KW-0620">Polyamine biosynthesis</keyword>
<dbReference type="OrthoDB" id="9793120at2"/>
<feature type="binding site" evidence="4">
    <location>
        <begin position="154"/>
        <end position="155"/>
    </location>
    <ligand>
        <name>S-methyl-5'-thioadenosine</name>
        <dbReference type="ChEBI" id="CHEBI:17509"/>
    </ligand>
</feature>
<dbReference type="InterPro" id="IPR037163">
    <property type="entry name" value="Spermidine_synt_N_sf"/>
</dbReference>
<keyword evidence="10" id="KW-1185">Reference proteome</keyword>
<proteinExistence type="inferred from homology"/>
<sequence>MNNSELPKYFKFDKDEIWFEEFEVEKKTMKITYKLNKILSYCTSKYQEIALIDTNAFGPCLVLDGIMQSTTKDGFIYNEMITHIPMLTHKKPKRALVIGGGDCGAVRELSKYRELDSIDMVELDEVVTRECIKFLPEISGGENFDSRVNFKFGDGVEYVKNVSQKYDVISIDSPDPESYAKDLFGEEFYRNVKKSLNDDGVMVCQSESPMLHMDIINNTREILKDNFNIVRTYVAFVPSYPGGLWSFTIASDVYDPLNLDQNRLPDTTRYITREIAKSCFNLPNFINNLK</sequence>
<evidence type="ECO:0000259" key="8">
    <source>
        <dbReference type="PROSITE" id="PS51006"/>
    </source>
</evidence>
<gene>
    <name evidence="4" type="primary">speE</name>
    <name evidence="9" type="ORF">CTDIVETGP_0463</name>
</gene>
<feature type="active site" description="Proton acceptor" evidence="4 5">
    <location>
        <position position="172"/>
    </location>
</feature>
<dbReference type="InterPro" id="IPR030374">
    <property type="entry name" value="PABS"/>
</dbReference>
<dbReference type="Pfam" id="PF17284">
    <property type="entry name" value="Spermine_synt_N"/>
    <property type="match status" value="1"/>
</dbReference>
<dbReference type="HAMAP" id="MF_00198">
    <property type="entry name" value="Spermidine_synth"/>
    <property type="match status" value="1"/>
</dbReference>
<dbReference type="EC" id="2.5.1.16" evidence="4"/>
<dbReference type="Gene3D" id="2.30.140.10">
    <property type="entry name" value="Spermidine synthase, tetramerisation domain"/>
    <property type="match status" value="1"/>
</dbReference>
<feature type="binding site" evidence="4">
    <location>
        <position position="47"/>
    </location>
    <ligand>
        <name>S-methyl-5'-thioadenosine</name>
        <dbReference type="ChEBI" id="CHEBI:17509"/>
    </ligand>
</feature>
<evidence type="ECO:0000256" key="1">
    <source>
        <dbReference type="ARBA" id="ARBA00007867"/>
    </source>
</evidence>
<dbReference type="PANTHER" id="PTHR11558">
    <property type="entry name" value="SPERMIDINE/SPERMINE SYNTHASE"/>
    <property type="match status" value="1"/>
</dbReference>
<dbReference type="InterPro" id="IPR030373">
    <property type="entry name" value="PABS_CS"/>
</dbReference>
<evidence type="ECO:0000256" key="5">
    <source>
        <dbReference type="PROSITE-ProRule" id="PRU00354"/>
    </source>
</evidence>
<dbReference type="Pfam" id="PF01564">
    <property type="entry name" value="Spermine_synth"/>
    <property type="match status" value="1"/>
</dbReference>
<dbReference type="EMBL" id="CBXI010000006">
    <property type="protein sequence ID" value="CDL90393.1"/>
    <property type="molecule type" value="Genomic_DNA"/>
</dbReference>
<comment type="catalytic activity">
    <reaction evidence="4 7">
        <text>S-adenosyl 3-(methylsulfanyl)propylamine + putrescine = S-methyl-5'-thioadenosine + spermidine + H(+)</text>
        <dbReference type="Rhea" id="RHEA:12721"/>
        <dbReference type="ChEBI" id="CHEBI:15378"/>
        <dbReference type="ChEBI" id="CHEBI:17509"/>
        <dbReference type="ChEBI" id="CHEBI:57443"/>
        <dbReference type="ChEBI" id="CHEBI:57834"/>
        <dbReference type="ChEBI" id="CHEBI:326268"/>
        <dbReference type="EC" id="2.5.1.16"/>
    </reaction>
</comment>
<dbReference type="RefSeq" id="WP_017752392.1">
    <property type="nucleotide sequence ID" value="NZ_CBXI010000006.1"/>
</dbReference>
<dbReference type="GeneID" id="29418008"/>
<comment type="pathway">
    <text evidence="4">Amine and polyamine biosynthesis; spermidine biosynthesis; spermidine from putrescine: step 1/1.</text>
</comment>
<dbReference type="GO" id="GO:0004766">
    <property type="term" value="F:spermidine synthase activity"/>
    <property type="evidence" value="ECO:0007669"/>
    <property type="project" value="UniProtKB-UniRule"/>
</dbReference>
<name>W6N239_CLOTY</name>
<dbReference type="PROSITE" id="PS51006">
    <property type="entry name" value="PABS_2"/>
    <property type="match status" value="1"/>
</dbReference>